<dbReference type="KEGG" id="tet:TTHERM_00327160"/>
<organism evidence="1 2">
    <name type="scientific">Tetrahymena thermophila (strain SB210)</name>
    <dbReference type="NCBI Taxonomy" id="312017"/>
    <lineage>
        <taxon>Eukaryota</taxon>
        <taxon>Sar</taxon>
        <taxon>Alveolata</taxon>
        <taxon>Ciliophora</taxon>
        <taxon>Intramacronucleata</taxon>
        <taxon>Oligohymenophorea</taxon>
        <taxon>Hymenostomatida</taxon>
        <taxon>Tetrahymenina</taxon>
        <taxon>Tetrahymenidae</taxon>
        <taxon>Tetrahymena</taxon>
    </lineage>
</organism>
<evidence type="ECO:0000313" key="1">
    <source>
        <dbReference type="EMBL" id="EAS06234.1"/>
    </source>
</evidence>
<gene>
    <name evidence="1" type="ORF">TTHERM_00327160</name>
</gene>
<dbReference type="AlphaFoldDB" id="I7M4C8"/>
<dbReference type="EMBL" id="GG662299">
    <property type="protein sequence ID" value="EAS06234.1"/>
    <property type="molecule type" value="Genomic_DNA"/>
</dbReference>
<sequence length="396" mass="46783">MNSLNPFSYLKEDESNDLKKNKGKKKYQKKQYILMIKKQILNQIIYQNQFDASSTINLFIGMQVSRDGVFRHFQTLDNLSFGYNQQQIEKVVEDKHYGLVNIVFEKNSQAPISDLSEAIKFLSSNPNIPFQQIFDLLQKLYYFKEVVQAQIEKLEINQALLSQKEAETQIFLQNFQQILFNYHQTNQFKMYWYSVFRINYQIQNTEIIHTGFSKAYLELLGIDSDTLSQIFLRGKKVDLIRNSIDISLLTLQGLQLLGQSLEGQCSPVVTQIVTFDGFPLTITQQKTYSCLLEIQNEQFKYNDFGYNIVEVDVNTKDLQQLIEYRQRISERCGDIKIEDLIKRELSYLFEDVEYSIKSQNFIEKFYSDNINQLKCIEEEKSQIFKNRRCSYRQVNK</sequence>
<keyword evidence="2" id="KW-1185">Reference proteome</keyword>
<accession>I7M4C8</accession>
<reference evidence="2" key="1">
    <citation type="journal article" date="2006" name="PLoS Biol.">
        <title>Macronuclear genome sequence of the ciliate Tetrahymena thermophila, a model eukaryote.</title>
        <authorList>
            <person name="Eisen J.A."/>
            <person name="Coyne R.S."/>
            <person name="Wu M."/>
            <person name="Wu D."/>
            <person name="Thiagarajan M."/>
            <person name="Wortman J.R."/>
            <person name="Badger J.H."/>
            <person name="Ren Q."/>
            <person name="Amedeo P."/>
            <person name="Jones K.M."/>
            <person name="Tallon L.J."/>
            <person name="Delcher A.L."/>
            <person name="Salzberg S.L."/>
            <person name="Silva J.C."/>
            <person name="Haas B.J."/>
            <person name="Majoros W.H."/>
            <person name="Farzad M."/>
            <person name="Carlton J.M."/>
            <person name="Smith R.K. Jr."/>
            <person name="Garg J."/>
            <person name="Pearlman R.E."/>
            <person name="Karrer K.M."/>
            <person name="Sun L."/>
            <person name="Manning G."/>
            <person name="Elde N.C."/>
            <person name="Turkewitz A.P."/>
            <person name="Asai D.J."/>
            <person name="Wilkes D.E."/>
            <person name="Wang Y."/>
            <person name="Cai H."/>
            <person name="Collins K."/>
            <person name="Stewart B.A."/>
            <person name="Lee S.R."/>
            <person name="Wilamowska K."/>
            <person name="Weinberg Z."/>
            <person name="Ruzzo W.L."/>
            <person name="Wloga D."/>
            <person name="Gaertig J."/>
            <person name="Frankel J."/>
            <person name="Tsao C.-C."/>
            <person name="Gorovsky M.A."/>
            <person name="Keeling P.J."/>
            <person name="Waller R.F."/>
            <person name="Patron N.J."/>
            <person name="Cherry J.M."/>
            <person name="Stover N.A."/>
            <person name="Krieger C.J."/>
            <person name="del Toro C."/>
            <person name="Ryder H.F."/>
            <person name="Williamson S.C."/>
            <person name="Barbeau R.A."/>
            <person name="Hamilton E.P."/>
            <person name="Orias E."/>
        </authorList>
    </citation>
    <scope>NUCLEOTIDE SEQUENCE [LARGE SCALE GENOMIC DNA]</scope>
    <source>
        <strain evidence="2">SB210</strain>
    </source>
</reference>
<evidence type="ECO:0000313" key="2">
    <source>
        <dbReference type="Proteomes" id="UP000009168"/>
    </source>
</evidence>
<proteinExistence type="predicted"/>
<protein>
    <submittedName>
        <fullName evidence="1">Uncharacterized protein</fullName>
    </submittedName>
</protein>
<dbReference type="HOGENOM" id="CLU_046948_0_0_1"/>
<dbReference type="Proteomes" id="UP000009168">
    <property type="component" value="Unassembled WGS sequence"/>
</dbReference>
<name>I7M4C8_TETTS</name>
<dbReference type="RefSeq" id="XP_001026479.1">
    <property type="nucleotide sequence ID" value="XM_001026479.1"/>
</dbReference>
<dbReference type="InParanoid" id="I7M4C8"/>
<dbReference type="GeneID" id="7830619"/>